<feature type="transmembrane region" description="Helical" evidence="1">
    <location>
        <begin position="91"/>
        <end position="110"/>
    </location>
</feature>
<evidence type="ECO:0000313" key="3">
    <source>
        <dbReference type="Proteomes" id="UP000182089"/>
    </source>
</evidence>
<organism evidence="2 3">
    <name type="scientific">Ligilactobacillus ruminis</name>
    <dbReference type="NCBI Taxonomy" id="1623"/>
    <lineage>
        <taxon>Bacteria</taxon>
        <taxon>Bacillati</taxon>
        <taxon>Bacillota</taxon>
        <taxon>Bacilli</taxon>
        <taxon>Lactobacillales</taxon>
        <taxon>Lactobacillaceae</taxon>
        <taxon>Ligilactobacillus</taxon>
    </lineage>
</organism>
<name>A0ABY1AC99_9LACO</name>
<feature type="transmembrane region" description="Helical" evidence="1">
    <location>
        <begin position="50"/>
        <end position="71"/>
    </location>
</feature>
<protein>
    <submittedName>
        <fullName evidence="2">Uncharacterized protein</fullName>
    </submittedName>
</protein>
<evidence type="ECO:0000256" key="1">
    <source>
        <dbReference type="SAM" id="Phobius"/>
    </source>
</evidence>
<feature type="transmembrane region" description="Helical" evidence="1">
    <location>
        <begin position="116"/>
        <end position="139"/>
    </location>
</feature>
<sequence>MKGRALAQIIMKVKISRGLAIVLASLWSVFLFIAAYIYQTKVFELDYAHTFMLAGGLSLLFYIWQLIELALPKKDLSTLTALSKRLLQRNLGESLSWTFLAASAVCVSFLKKDIFMLIAAMIALLTFWGVFALFNLILLKPFESDFNVKKSFLHLAGHLNEGTQIVYDDAVKKACSREIKMRFNSYLRRFFVGLSLLAAALAVLAIKPIFGVFAFVFAAVFFLGYTFLGIMSFWDNINKVRRRNLYLLSAPQILGFYQQIYLLEWNHLLKISKEDQLNMAYGFLRVEAFNECLLFLKHTKLKRYRLKATYYTLAALTALGRREDALKAYDDLDKLSQRLKGKKSEQEKLILNFFSAILWKRYDQAQFELDNIHKFLSEEEDTLYQAFITEKVI</sequence>
<evidence type="ECO:0000313" key="2">
    <source>
        <dbReference type="EMBL" id="SEM76608.1"/>
    </source>
</evidence>
<feature type="transmembrane region" description="Helical" evidence="1">
    <location>
        <begin position="20"/>
        <end position="38"/>
    </location>
</feature>
<comment type="caution">
    <text evidence="2">The sequence shown here is derived from an EMBL/GenBank/DDBJ whole genome shotgun (WGS) entry which is preliminary data.</text>
</comment>
<dbReference type="EMBL" id="FOCC01000008">
    <property type="protein sequence ID" value="SEM76608.1"/>
    <property type="molecule type" value="Genomic_DNA"/>
</dbReference>
<keyword evidence="1" id="KW-0472">Membrane</keyword>
<proteinExistence type="predicted"/>
<keyword evidence="1" id="KW-1133">Transmembrane helix</keyword>
<feature type="transmembrane region" description="Helical" evidence="1">
    <location>
        <begin position="212"/>
        <end position="234"/>
    </location>
</feature>
<reference evidence="2 3" key="1">
    <citation type="submission" date="2016-10" db="EMBL/GenBank/DDBJ databases">
        <authorList>
            <person name="Varghese N."/>
            <person name="Submissions S."/>
        </authorList>
    </citation>
    <scope>NUCLEOTIDE SEQUENCE [LARGE SCALE GENOMIC DNA]</scope>
    <source>
        <strain evidence="2 3">WC1T17</strain>
    </source>
</reference>
<gene>
    <name evidence="2" type="ORF">SAMN05216431_10878</name>
</gene>
<feature type="transmembrane region" description="Helical" evidence="1">
    <location>
        <begin position="186"/>
        <end position="206"/>
    </location>
</feature>
<dbReference type="Proteomes" id="UP000182089">
    <property type="component" value="Unassembled WGS sequence"/>
</dbReference>
<accession>A0ABY1AC99</accession>
<keyword evidence="1" id="KW-0812">Transmembrane</keyword>